<evidence type="ECO:0000313" key="1">
    <source>
        <dbReference type="EMBL" id="QPH39355.1"/>
    </source>
</evidence>
<name>A0A7S9KYU6_9SPHI</name>
<dbReference type="Proteomes" id="UP000594759">
    <property type="component" value="Chromosome"/>
</dbReference>
<accession>A0A7S9KYU6</accession>
<dbReference type="EMBL" id="CP064939">
    <property type="protein sequence ID" value="QPH39355.1"/>
    <property type="molecule type" value="Genomic_DNA"/>
</dbReference>
<evidence type="ECO:0000313" key="2">
    <source>
        <dbReference type="Proteomes" id="UP000594759"/>
    </source>
</evidence>
<sequence>MKEKSNIFERIEVITEFNGIKGINGLAEALNYSSPEKIYRIGRDPKAKPSFEIISDLANKFEDLNLRWFITGKGAPFSEHAYDGDVDEKQQHEAADSAPHGEFYRLKLENEHLRDLNQTYLRIIEALSVTQKSLHEITKGIDTGTEH</sequence>
<protein>
    <submittedName>
        <fullName evidence="1">Uncharacterized protein</fullName>
    </submittedName>
</protein>
<dbReference type="KEGG" id="pex:IZT61_20315"/>
<reference evidence="1 2" key="1">
    <citation type="submission" date="2020-11" db="EMBL/GenBank/DDBJ databases">
        <title>Pedobacter endophytica, an endophytic bacteria isolated form Carex pumila.</title>
        <authorList>
            <person name="Peng Y."/>
            <person name="Jiang L."/>
            <person name="Lee J."/>
        </authorList>
    </citation>
    <scope>NUCLEOTIDE SEQUENCE [LARGE SCALE GENOMIC DNA]</scope>
    <source>
        <strain evidence="1 2">JBR3-12</strain>
    </source>
</reference>
<dbReference type="RefSeq" id="WP_196098822.1">
    <property type="nucleotide sequence ID" value="NZ_CP064939.1"/>
</dbReference>
<gene>
    <name evidence="1" type="ORF">IZT61_20315</name>
</gene>
<dbReference type="AlphaFoldDB" id="A0A7S9KYU6"/>
<proteinExistence type="predicted"/>
<keyword evidence="2" id="KW-1185">Reference proteome</keyword>
<organism evidence="1 2">
    <name type="scientific">Pedobacter endophyticus</name>
    <dbReference type="NCBI Taxonomy" id="2789740"/>
    <lineage>
        <taxon>Bacteria</taxon>
        <taxon>Pseudomonadati</taxon>
        <taxon>Bacteroidota</taxon>
        <taxon>Sphingobacteriia</taxon>
        <taxon>Sphingobacteriales</taxon>
        <taxon>Sphingobacteriaceae</taxon>
        <taxon>Pedobacter</taxon>
    </lineage>
</organism>